<sequence length="74" mass="7676">MSQAEQHRGASDPSHSQRAPFSASDQIVVTSGPTAGNVGGAESDTNKGTGEAFQREKITSLQASFPSLLTIKMA</sequence>
<proteinExistence type="predicted"/>
<feature type="compositionally biased region" description="Basic and acidic residues" evidence="1">
    <location>
        <begin position="1"/>
        <end position="10"/>
    </location>
</feature>
<reference evidence="2 3" key="2">
    <citation type="journal article" date="2017" name="Nature">
        <title>The Apostasia genome and the evolution of orchids.</title>
        <authorList>
            <person name="Zhang G.Q."/>
            <person name="Liu K.W."/>
            <person name="Li Z."/>
            <person name="Lohaus R."/>
            <person name="Hsiao Y.Y."/>
            <person name="Niu S.C."/>
            <person name="Wang J.Y."/>
            <person name="Lin Y.C."/>
            <person name="Xu Q."/>
            <person name="Chen L.J."/>
            <person name="Yoshida K."/>
            <person name="Fujiwara S."/>
            <person name="Wang Z.W."/>
            <person name="Zhang Y.Q."/>
            <person name="Mitsuda N."/>
            <person name="Wang M."/>
            <person name="Liu G.H."/>
            <person name="Pecoraro L."/>
            <person name="Huang H.X."/>
            <person name="Xiao X.J."/>
            <person name="Lin M."/>
            <person name="Wu X.Y."/>
            <person name="Wu W.L."/>
            <person name="Chen Y.Y."/>
            <person name="Chang S.B."/>
            <person name="Sakamoto S."/>
            <person name="Ohme-Takagi M."/>
            <person name="Yagi M."/>
            <person name="Zeng S.J."/>
            <person name="Shen C.Y."/>
            <person name="Yeh C.M."/>
            <person name="Luo Y.B."/>
            <person name="Tsai W.C."/>
            <person name="Van de Peer Y."/>
            <person name="Liu Z.J."/>
        </authorList>
    </citation>
    <scope>NUCLEOTIDE SEQUENCE [LARGE SCALE GENOMIC DNA]</scope>
    <source>
        <tissue evidence="2">The whole plant</tissue>
    </source>
</reference>
<accession>A0A2I0W3F1</accession>
<organism evidence="2 3">
    <name type="scientific">Dendrobium catenatum</name>
    <dbReference type="NCBI Taxonomy" id="906689"/>
    <lineage>
        <taxon>Eukaryota</taxon>
        <taxon>Viridiplantae</taxon>
        <taxon>Streptophyta</taxon>
        <taxon>Embryophyta</taxon>
        <taxon>Tracheophyta</taxon>
        <taxon>Spermatophyta</taxon>
        <taxon>Magnoliopsida</taxon>
        <taxon>Liliopsida</taxon>
        <taxon>Asparagales</taxon>
        <taxon>Orchidaceae</taxon>
        <taxon>Epidendroideae</taxon>
        <taxon>Malaxideae</taxon>
        <taxon>Dendrobiinae</taxon>
        <taxon>Dendrobium</taxon>
    </lineage>
</organism>
<dbReference type="Proteomes" id="UP000233837">
    <property type="component" value="Unassembled WGS sequence"/>
</dbReference>
<evidence type="ECO:0000313" key="3">
    <source>
        <dbReference type="Proteomes" id="UP000233837"/>
    </source>
</evidence>
<feature type="compositionally biased region" description="Polar residues" evidence="1">
    <location>
        <begin position="13"/>
        <end position="34"/>
    </location>
</feature>
<protein>
    <submittedName>
        <fullName evidence="2">Uncharacterized protein</fullName>
    </submittedName>
</protein>
<evidence type="ECO:0000256" key="1">
    <source>
        <dbReference type="SAM" id="MobiDB-lite"/>
    </source>
</evidence>
<dbReference type="AlphaFoldDB" id="A0A2I0W3F1"/>
<evidence type="ECO:0000313" key="2">
    <source>
        <dbReference type="EMBL" id="PKU70191.1"/>
    </source>
</evidence>
<reference evidence="2 3" key="1">
    <citation type="journal article" date="2016" name="Sci. Rep.">
        <title>The Dendrobium catenatum Lindl. genome sequence provides insights into polysaccharide synthase, floral development and adaptive evolution.</title>
        <authorList>
            <person name="Zhang G.Q."/>
            <person name="Xu Q."/>
            <person name="Bian C."/>
            <person name="Tsai W.C."/>
            <person name="Yeh C.M."/>
            <person name="Liu K.W."/>
            <person name="Yoshida K."/>
            <person name="Zhang L.S."/>
            <person name="Chang S.B."/>
            <person name="Chen F."/>
            <person name="Shi Y."/>
            <person name="Su Y.Y."/>
            <person name="Zhang Y.Q."/>
            <person name="Chen L.J."/>
            <person name="Yin Y."/>
            <person name="Lin M."/>
            <person name="Huang H."/>
            <person name="Deng H."/>
            <person name="Wang Z.W."/>
            <person name="Zhu S.L."/>
            <person name="Zhao X."/>
            <person name="Deng C."/>
            <person name="Niu S.C."/>
            <person name="Huang J."/>
            <person name="Wang M."/>
            <person name="Liu G.H."/>
            <person name="Yang H.J."/>
            <person name="Xiao X.J."/>
            <person name="Hsiao Y.Y."/>
            <person name="Wu W.L."/>
            <person name="Chen Y.Y."/>
            <person name="Mitsuda N."/>
            <person name="Ohme-Takagi M."/>
            <person name="Luo Y.B."/>
            <person name="Van de Peer Y."/>
            <person name="Liu Z.J."/>
        </authorList>
    </citation>
    <scope>NUCLEOTIDE SEQUENCE [LARGE SCALE GENOMIC DNA]</scope>
    <source>
        <tissue evidence="2">The whole plant</tissue>
    </source>
</reference>
<dbReference type="EMBL" id="KZ502946">
    <property type="protein sequence ID" value="PKU70191.1"/>
    <property type="molecule type" value="Genomic_DNA"/>
</dbReference>
<feature type="region of interest" description="Disordered" evidence="1">
    <location>
        <begin position="1"/>
        <end position="54"/>
    </location>
</feature>
<name>A0A2I0W3F1_9ASPA</name>
<gene>
    <name evidence="2" type="ORF">MA16_Dca010312</name>
</gene>
<keyword evidence="3" id="KW-1185">Reference proteome</keyword>